<accession>Q6Z704</accession>
<protein>
    <submittedName>
        <fullName evidence="1">Uncharacterized protein</fullName>
    </submittedName>
</protein>
<sequence length="74" mass="7868">MAFAVSAAATARLISEAESVEDVSVSWDGEKPEANAEAREVVGHGGACWLLCFPDDADDPILVQWHDARPSDLA</sequence>
<dbReference type="Proteomes" id="UP000000763">
    <property type="component" value="Chromosome 2"/>
</dbReference>
<evidence type="ECO:0000313" key="2">
    <source>
        <dbReference type="Proteomes" id="UP000000763"/>
    </source>
</evidence>
<reference evidence="2" key="2">
    <citation type="journal article" date="2008" name="Nucleic Acids Res.">
        <title>The rice annotation project database (RAP-DB): 2008 update.</title>
        <authorList>
            <consortium name="The rice annotation project (RAP)"/>
        </authorList>
    </citation>
    <scope>GENOME REANNOTATION</scope>
    <source>
        <strain evidence="2">cv. Nipponbare</strain>
    </source>
</reference>
<name>Q6Z704_ORYSJ</name>
<reference evidence="2" key="1">
    <citation type="journal article" date="2005" name="Nature">
        <title>The map-based sequence of the rice genome.</title>
        <authorList>
            <consortium name="International rice genome sequencing project (IRGSP)"/>
            <person name="Matsumoto T."/>
            <person name="Wu J."/>
            <person name="Kanamori H."/>
            <person name="Katayose Y."/>
            <person name="Fujisawa M."/>
            <person name="Namiki N."/>
            <person name="Mizuno H."/>
            <person name="Yamamoto K."/>
            <person name="Antonio B.A."/>
            <person name="Baba T."/>
            <person name="Sakata K."/>
            <person name="Nagamura Y."/>
            <person name="Aoki H."/>
            <person name="Arikawa K."/>
            <person name="Arita K."/>
            <person name="Bito T."/>
            <person name="Chiden Y."/>
            <person name="Fujitsuka N."/>
            <person name="Fukunaka R."/>
            <person name="Hamada M."/>
            <person name="Harada C."/>
            <person name="Hayashi A."/>
            <person name="Hijishita S."/>
            <person name="Honda M."/>
            <person name="Hosokawa S."/>
            <person name="Ichikawa Y."/>
            <person name="Idonuma A."/>
            <person name="Iijima M."/>
            <person name="Ikeda M."/>
            <person name="Ikeno M."/>
            <person name="Ito K."/>
            <person name="Ito S."/>
            <person name="Ito T."/>
            <person name="Ito Y."/>
            <person name="Ito Y."/>
            <person name="Iwabuchi A."/>
            <person name="Kamiya K."/>
            <person name="Karasawa W."/>
            <person name="Kurita K."/>
            <person name="Katagiri S."/>
            <person name="Kikuta A."/>
            <person name="Kobayashi H."/>
            <person name="Kobayashi N."/>
            <person name="Machita K."/>
            <person name="Maehara T."/>
            <person name="Masukawa M."/>
            <person name="Mizubayashi T."/>
            <person name="Mukai Y."/>
            <person name="Nagasaki H."/>
            <person name="Nagata Y."/>
            <person name="Naito S."/>
            <person name="Nakashima M."/>
            <person name="Nakama Y."/>
            <person name="Nakamichi Y."/>
            <person name="Nakamura M."/>
            <person name="Meguro A."/>
            <person name="Negishi M."/>
            <person name="Ohta I."/>
            <person name="Ohta T."/>
            <person name="Okamoto M."/>
            <person name="Ono N."/>
            <person name="Saji S."/>
            <person name="Sakaguchi M."/>
            <person name="Sakai K."/>
            <person name="Shibata M."/>
            <person name="Shimokawa T."/>
            <person name="Song J."/>
            <person name="Takazaki Y."/>
            <person name="Terasawa K."/>
            <person name="Tsugane M."/>
            <person name="Tsuji K."/>
            <person name="Ueda S."/>
            <person name="Waki K."/>
            <person name="Yamagata H."/>
            <person name="Yamamoto M."/>
            <person name="Yamamoto S."/>
            <person name="Yamane H."/>
            <person name="Yoshiki S."/>
            <person name="Yoshihara R."/>
            <person name="Yukawa K."/>
            <person name="Zhong H."/>
            <person name="Yano M."/>
            <person name="Yuan Q."/>
            <person name="Ouyang S."/>
            <person name="Liu J."/>
            <person name="Jones K.M."/>
            <person name="Gansberger K."/>
            <person name="Moffat K."/>
            <person name="Hill J."/>
            <person name="Bera J."/>
            <person name="Fadrosh D."/>
            <person name="Jin S."/>
            <person name="Johri S."/>
            <person name="Kim M."/>
            <person name="Overton L."/>
            <person name="Reardon M."/>
            <person name="Tsitrin T."/>
            <person name="Vuong H."/>
            <person name="Weaver B."/>
            <person name="Ciecko A."/>
            <person name="Tallon L."/>
            <person name="Jackson J."/>
            <person name="Pai G."/>
            <person name="Aken S.V."/>
            <person name="Utterback T."/>
            <person name="Reidmuller S."/>
            <person name="Feldblyum T."/>
            <person name="Hsiao J."/>
            <person name="Zismann V."/>
            <person name="Iobst S."/>
            <person name="de Vazeille A.R."/>
            <person name="Buell C.R."/>
            <person name="Ying K."/>
            <person name="Li Y."/>
            <person name="Lu T."/>
            <person name="Huang Y."/>
            <person name="Zhao Q."/>
            <person name="Feng Q."/>
            <person name="Zhang L."/>
            <person name="Zhu J."/>
            <person name="Weng Q."/>
            <person name="Mu J."/>
            <person name="Lu Y."/>
            <person name="Fan D."/>
            <person name="Liu Y."/>
            <person name="Guan J."/>
            <person name="Zhang Y."/>
            <person name="Yu S."/>
            <person name="Liu X."/>
            <person name="Zhang Y."/>
            <person name="Hong G."/>
            <person name="Han B."/>
            <person name="Choisne N."/>
            <person name="Demange N."/>
            <person name="Orjeda G."/>
            <person name="Samain S."/>
            <person name="Cattolico L."/>
            <person name="Pelletier E."/>
            <person name="Couloux A."/>
            <person name="Segurens B."/>
            <person name="Wincker P."/>
            <person name="D'Hont A."/>
            <person name="Scarpelli C."/>
            <person name="Weissenbach J."/>
            <person name="Salanoubat M."/>
            <person name="Quetier F."/>
            <person name="Yu Y."/>
            <person name="Kim H.R."/>
            <person name="Rambo T."/>
            <person name="Currie J."/>
            <person name="Collura K."/>
            <person name="Luo M."/>
            <person name="Yang T."/>
            <person name="Ammiraju J.S.S."/>
            <person name="Engler F."/>
            <person name="Soderlund C."/>
            <person name="Wing R.A."/>
            <person name="Palmer L.E."/>
            <person name="de la Bastide M."/>
            <person name="Spiegel L."/>
            <person name="Nascimento L."/>
            <person name="Zutavern T."/>
            <person name="O'Shaughnessy A."/>
            <person name="Dike S."/>
            <person name="Dedhia N."/>
            <person name="Preston R."/>
            <person name="Balija V."/>
            <person name="McCombie W.R."/>
            <person name="Chow T."/>
            <person name="Chen H."/>
            <person name="Chung M."/>
            <person name="Chen C."/>
            <person name="Shaw J."/>
            <person name="Wu H."/>
            <person name="Hsiao K."/>
            <person name="Chao Y."/>
            <person name="Chu M."/>
            <person name="Cheng C."/>
            <person name="Hour A."/>
            <person name="Lee P."/>
            <person name="Lin S."/>
            <person name="Lin Y."/>
            <person name="Liou J."/>
            <person name="Liu S."/>
            <person name="Hsing Y."/>
            <person name="Raghuvanshi S."/>
            <person name="Mohanty A."/>
            <person name="Bharti A.K."/>
            <person name="Gaur A."/>
            <person name="Gupta V."/>
            <person name="Kumar D."/>
            <person name="Ravi V."/>
            <person name="Vij S."/>
            <person name="Kapur A."/>
            <person name="Khurana P."/>
            <person name="Khurana P."/>
            <person name="Khurana J.P."/>
            <person name="Tyagi A.K."/>
            <person name="Gaikwad K."/>
            <person name="Singh A."/>
            <person name="Dalal V."/>
            <person name="Srivastava S."/>
            <person name="Dixit A."/>
            <person name="Pal A.K."/>
            <person name="Ghazi I.A."/>
            <person name="Yadav M."/>
            <person name="Pandit A."/>
            <person name="Bhargava A."/>
            <person name="Sureshbabu K."/>
            <person name="Batra K."/>
            <person name="Sharma T.R."/>
            <person name="Mohapatra T."/>
            <person name="Singh N.K."/>
            <person name="Messing J."/>
            <person name="Nelson A.B."/>
            <person name="Fuks G."/>
            <person name="Kavchok S."/>
            <person name="Keizer G."/>
            <person name="Linton E."/>
            <person name="Llaca V."/>
            <person name="Song R."/>
            <person name="Tanyolac B."/>
            <person name="Young S."/>
            <person name="Ho-Il K."/>
            <person name="Hahn J.H."/>
            <person name="Sangsakoo G."/>
            <person name="Vanavichit A."/>
            <person name="de Mattos Luiz.A.T."/>
            <person name="Zimmer P.D."/>
            <person name="Malone G."/>
            <person name="Dellagostin O."/>
            <person name="de Oliveira A.C."/>
            <person name="Bevan M."/>
            <person name="Bancroft I."/>
            <person name="Minx P."/>
            <person name="Cordum H."/>
            <person name="Wilson R."/>
            <person name="Cheng Z."/>
            <person name="Jin W."/>
            <person name="Jiang J."/>
            <person name="Leong S.A."/>
            <person name="Iwama H."/>
            <person name="Gojobori T."/>
            <person name="Itoh T."/>
            <person name="Niimura Y."/>
            <person name="Fujii Y."/>
            <person name="Habara T."/>
            <person name="Sakai H."/>
            <person name="Sato Y."/>
            <person name="Wilson G."/>
            <person name="Kumar K."/>
            <person name="McCouch S."/>
            <person name="Juretic N."/>
            <person name="Hoen D."/>
            <person name="Wright S."/>
            <person name="Bruskiewich R."/>
            <person name="Bureau T."/>
            <person name="Miyao A."/>
            <person name="Hirochika H."/>
            <person name="Nishikawa T."/>
            <person name="Kadowaki K."/>
            <person name="Sugiura M."/>
            <person name="Burr B."/>
            <person name="Sasaki T."/>
        </authorList>
    </citation>
    <scope>NUCLEOTIDE SEQUENCE [LARGE SCALE GENOMIC DNA]</scope>
    <source>
        <strain evidence="2">cv. Nipponbare</strain>
    </source>
</reference>
<evidence type="ECO:0000313" key="1">
    <source>
        <dbReference type="EMBL" id="BAD07967.1"/>
    </source>
</evidence>
<dbReference type="AlphaFoldDB" id="Q6Z704"/>
<dbReference type="EMBL" id="AP004885">
    <property type="protein sequence ID" value="BAD07967.1"/>
    <property type="molecule type" value="Genomic_DNA"/>
</dbReference>
<organism evidence="1 2">
    <name type="scientific">Oryza sativa subsp. japonica</name>
    <name type="common">Rice</name>
    <dbReference type="NCBI Taxonomy" id="39947"/>
    <lineage>
        <taxon>Eukaryota</taxon>
        <taxon>Viridiplantae</taxon>
        <taxon>Streptophyta</taxon>
        <taxon>Embryophyta</taxon>
        <taxon>Tracheophyta</taxon>
        <taxon>Spermatophyta</taxon>
        <taxon>Magnoliopsida</taxon>
        <taxon>Liliopsida</taxon>
        <taxon>Poales</taxon>
        <taxon>Poaceae</taxon>
        <taxon>BOP clade</taxon>
        <taxon>Oryzoideae</taxon>
        <taxon>Oryzeae</taxon>
        <taxon>Oryzinae</taxon>
        <taxon>Oryza</taxon>
        <taxon>Oryza sativa</taxon>
    </lineage>
</organism>
<gene>
    <name evidence="1" type="primary">P0575F10.34</name>
</gene>
<proteinExistence type="predicted"/>